<keyword evidence="6 8" id="KW-0368">Histidine biosynthesis</keyword>
<dbReference type="GO" id="GO:0004401">
    <property type="term" value="F:histidinol-phosphatase activity"/>
    <property type="evidence" value="ECO:0007669"/>
    <property type="project" value="UniProtKB-UniRule"/>
</dbReference>
<keyword evidence="4 8" id="KW-0028">Amino-acid biosynthesis</keyword>
<evidence type="ECO:0000313" key="10">
    <source>
        <dbReference type="EMBL" id="HIX86839.1"/>
    </source>
</evidence>
<dbReference type="Proteomes" id="UP000823847">
    <property type="component" value="Unassembled WGS sequence"/>
</dbReference>
<feature type="domain" description="PHP" evidence="9">
    <location>
        <begin position="6"/>
        <end position="211"/>
    </location>
</feature>
<dbReference type="PANTHER" id="PTHR21039:SF0">
    <property type="entry name" value="HISTIDINOL-PHOSPHATASE"/>
    <property type="match status" value="1"/>
</dbReference>
<evidence type="ECO:0000256" key="3">
    <source>
        <dbReference type="ARBA" id="ARBA00013085"/>
    </source>
</evidence>
<protein>
    <recommendedName>
        <fullName evidence="3 8">Histidinol-phosphatase</fullName>
        <shortName evidence="8">HolPase</shortName>
        <ecNumber evidence="3 8">3.1.3.15</ecNumber>
    </recommendedName>
</protein>
<name>A0A9D1XVJ8_9BACT</name>
<dbReference type="CDD" id="cd12110">
    <property type="entry name" value="PHP_HisPPase_Hisj_like"/>
    <property type="match status" value="1"/>
</dbReference>
<reference evidence="10" key="2">
    <citation type="submission" date="2021-04" db="EMBL/GenBank/DDBJ databases">
        <authorList>
            <person name="Gilroy R."/>
        </authorList>
    </citation>
    <scope>NUCLEOTIDE SEQUENCE</scope>
    <source>
        <strain evidence="10">ChiHecec2B26-12326</strain>
    </source>
</reference>
<organism evidence="10 11">
    <name type="scientific">Candidatus Parabacteroides intestinigallinarum</name>
    <dbReference type="NCBI Taxonomy" id="2838722"/>
    <lineage>
        <taxon>Bacteria</taxon>
        <taxon>Pseudomonadati</taxon>
        <taxon>Bacteroidota</taxon>
        <taxon>Bacteroidia</taxon>
        <taxon>Bacteroidales</taxon>
        <taxon>Tannerellaceae</taxon>
        <taxon>Parabacteroides</taxon>
    </lineage>
</organism>
<dbReference type="PANTHER" id="PTHR21039">
    <property type="entry name" value="HISTIDINOL PHOSPHATASE-RELATED"/>
    <property type="match status" value="1"/>
</dbReference>
<evidence type="ECO:0000256" key="7">
    <source>
        <dbReference type="ARBA" id="ARBA00049158"/>
    </source>
</evidence>
<evidence type="ECO:0000313" key="11">
    <source>
        <dbReference type="Proteomes" id="UP000823847"/>
    </source>
</evidence>
<comment type="catalytic activity">
    <reaction evidence="7 8">
        <text>L-histidinol phosphate + H2O = L-histidinol + phosphate</text>
        <dbReference type="Rhea" id="RHEA:14465"/>
        <dbReference type="ChEBI" id="CHEBI:15377"/>
        <dbReference type="ChEBI" id="CHEBI:43474"/>
        <dbReference type="ChEBI" id="CHEBI:57699"/>
        <dbReference type="ChEBI" id="CHEBI:57980"/>
        <dbReference type="EC" id="3.1.3.15"/>
    </reaction>
</comment>
<evidence type="ECO:0000256" key="1">
    <source>
        <dbReference type="ARBA" id="ARBA00004970"/>
    </source>
</evidence>
<dbReference type="AlphaFoldDB" id="A0A9D1XVJ8"/>
<evidence type="ECO:0000256" key="8">
    <source>
        <dbReference type="RuleBase" id="RU366003"/>
    </source>
</evidence>
<evidence type="ECO:0000256" key="4">
    <source>
        <dbReference type="ARBA" id="ARBA00022605"/>
    </source>
</evidence>
<dbReference type="GO" id="GO:0005737">
    <property type="term" value="C:cytoplasm"/>
    <property type="evidence" value="ECO:0007669"/>
    <property type="project" value="TreeGrafter"/>
</dbReference>
<comment type="pathway">
    <text evidence="1 8">Amino-acid biosynthesis; L-histidine biosynthesis; L-histidine from 5-phospho-alpha-D-ribose 1-diphosphate: step 8/9.</text>
</comment>
<gene>
    <name evidence="10" type="ORF">H9848_09580</name>
</gene>
<dbReference type="GO" id="GO:0000105">
    <property type="term" value="P:L-histidine biosynthetic process"/>
    <property type="evidence" value="ECO:0007669"/>
    <property type="project" value="UniProtKB-UniRule"/>
</dbReference>
<evidence type="ECO:0000256" key="6">
    <source>
        <dbReference type="ARBA" id="ARBA00023102"/>
    </source>
</evidence>
<proteinExistence type="inferred from homology"/>
<sequence length="282" mass="33497">MQLSNYHSHCSFCDGRSTPEDFVKFAIARGFRAYGFSSHSPLPFETFWNMPKDDMPEYLQEISRLKRKYGDRLEIYVGLEIDYLDDSYNASIPYFQELPLDYRIGSIHYLPISERLLEKNMVCIDGSFREYAHSVERYFEGDIRLLVERFFESTARMIETGGFDIVGHMDKIYMNGQKYARFDIEADWYLKPFRDCLSLIREKGLMVEVNTKNLLRKRELYPNVKYLSLLREMDIPVLVNSDCHYPDLVNDGREEAFELLRQNGFDYTRELVHGRWEDVPLR</sequence>
<reference evidence="10" key="1">
    <citation type="journal article" date="2021" name="PeerJ">
        <title>Extensive microbial diversity within the chicken gut microbiome revealed by metagenomics and culture.</title>
        <authorList>
            <person name="Gilroy R."/>
            <person name="Ravi A."/>
            <person name="Getino M."/>
            <person name="Pursley I."/>
            <person name="Horton D.L."/>
            <person name="Alikhan N.F."/>
            <person name="Baker D."/>
            <person name="Gharbi K."/>
            <person name="Hall N."/>
            <person name="Watson M."/>
            <person name="Adriaenssens E.M."/>
            <person name="Foster-Nyarko E."/>
            <person name="Jarju S."/>
            <person name="Secka A."/>
            <person name="Antonio M."/>
            <person name="Oren A."/>
            <person name="Chaudhuri R.R."/>
            <person name="La Ragione R."/>
            <person name="Hildebrand F."/>
            <person name="Pallen M.J."/>
        </authorList>
    </citation>
    <scope>NUCLEOTIDE SEQUENCE</scope>
    <source>
        <strain evidence="10">ChiHecec2B26-12326</strain>
    </source>
</reference>
<evidence type="ECO:0000256" key="5">
    <source>
        <dbReference type="ARBA" id="ARBA00022801"/>
    </source>
</evidence>
<dbReference type="NCBIfam" id="TIGR01856">
    <property type="entry name" value="hisJ_fam"/>
    <property type="match status" value="1"/>
</dbReference>
<accession>A0A9D1XVJ8</accession>
<dbReference type="Pfam" id="PF02811">
    <property type="entry name" value="PHP"/>
    <property type="match status" value="1"/>
</dbReference>
<dbReference type="EMBL" id="DXEN01000072">
    <property type="protein sequence ID" value="HIX86839.1"/>
    <property type="molecule type" value="Genomic_DNA"/>
</dbReference>
<keyword evidence="5 8" id="KW-0378">Hydrolase</keyword>
<comment type="similarity">
    <text evidence="2 8">Belongs to the PHP hydrolase family. HisK subfamily.</text>
</comment>
<dbReference type="InterPro" id="IPR010140">
    <property type="entry name" value="Histidinol_P_phosphatase_HisJ"/>
</dbReference>
<dbReference type="SUPFAM" id="SSF89550">
    <property type="entry name" value="PHP domain-like"/>
    <property type="match status" value="1"/>
</dbReference>
<dbReference type="EC" id="3.1.3.15" evidence="3 8"/>
<dbReference type="Gene3D" id="3.20.20.140">
    <property type="entry name" value="Metal-dependent hydrolases"/>
    <property type="match status" value="1"/>
</dbReference>
<evidence type="ECO:0000256" key="2">
    <source>
        <dbReference type="ARBA" id="ARBA00009152"/>
    </source>
</evidence>
<evidence type="ECO:0000259" key="9">
    <source>
        <dbReference type="Pfam" id="PF02811"/>
    </source>
</evidence>
<comment type="caution">
    <text evidence="10">The sequence shown here is derived from an EMBL/GenBank/DDBJ whole genome shotgun (WGS) entry which is preliminary data.</text>
</comment>
<dbReference type="InterPro" id="IPR004013">
    <property type="entry name" value="PHP_dom"/>
</dbReference>
<dbReference type="InterPro" id="IPR016195">
    <property type="entry name" value="Pol/histidinol_Pase-like"/>
</dbReference>